<evidence type="ECO:0000313" key="1">
    <source>
        <dbReference type="EMBL" id="ENN76441.1"/>
    </source>
</evidence>
<accession>N6U717</accession>
<dbReference type="PANTHER" id="PTHR11161">
    <property type="entry name" value="O-ACYLTRANSFERASE"/>
    <property type="match status" value="1"/>
</dbReference>
<name>N6U717_DENPD</name>
<dbReference type="PANTHER" id="PTHR11161:SF72">
    <property type="entry name" value="FI21449P1"/>
    <property type="match status" value="1"/>
</dbReference>
<sequence length="433" mass="49437">MQATRARETSGRNSTERRHMKIPVSGLQFYSLSYCVPDGCSARDLLRLVNSGFLPEDSVSQLINEQICSTSETFGAWDASSIAVATLFCLVLLLVILCTFYEVFLHQRKTKNSSPLLTAFSVFNNGRKLTGTTQQTANSDQILSFHGIKVISMMWIIAGHAAGAFTFLPVTNRREVEEFESERYAQYLTTAHLAVDTFFFISGFLLAYQYFKGLANKPILVQIMAIPQMIVHRITPVVLMFFLYSVYLSKHVGNGPIFPLVYDTFNNPCKKHWWAVFLYIQNYYNRDEIVRVLSGNLPLKQNPTQVDATLESFPACWVHLWYLSADWQLFLAAPLVLIPMAWLLKRGFKLVFTAMAILNVFFVLLAIFVKLVFPNFDPEHLEYDAHSKLVTYFMGAMFGICLRCHLNKPYVFRRVVNDESVGVSAPGYRWNCF</sequence>
<dbReference type="InterPro" id="IPR002656">
    <property type="entry name" value="Acyl_transf_3_dom"/>
</dbReference>
<dbReference type="HOGENOM" id="CLU_633502_0_0_1"/>
<feature type="non-terminal residue" evidence="1">
    <location>
        <position position="1"/>
    </location>
</feature>
<dbReference type="InterPro" id="IPR052728">
    <property type="entry name" value="O2_lipid_transport_reg"/>
</dbReference>
<dbReference type="EMBL" id="KB740978">
    <property type="protein sequence ID" value="ENN76441.1"/>
    <property type="molecule type" value="Genomic_DNA"/>
</dbReference>
<dbReference type="Pfam" id="PF01757">
    <property type="entry name" value="Acyl_transf_3"/>
    <property type="match status" value="1"/>
</dbReference>
<organism evidence="1">
    <name type="scientific">Dendroctonus ponderosae</name>
    <name type="common">Mountain pine beetle</name>
    <dbReference type="NCBI Taxonomy" id="77166"/>
    <lineage>
        <taxon>Eukaryota</taxon>
        <taxon>Metazoa</taxon>
        <taxon>Ecdysozoa</taxon>
        <taxon>Arthropoda</taxon>
        <taxon>Hexapoda</taxon>
        <taxon>Insecta</taxon>
        <taxon>Pterygota</taxon>
        <taxon>Neoptera</taxon>
        <taxon>Endopterygota</taxon>
        <taxon>Coleoptera</taxon>
        <taxon>Polyphaga</taxon>
        <taxon>Cucujiformia</taxon>
        <taxon>Curculionidae</taxon>
        <taxon>Scolytinae</taxon>
        <taxon>Dendroctonus</taxon>
    </lineage>
</organism>
<protein>
    <submittedName>
        <fullName evidence="1">Uncharacterized protein</fullName>
    </submittedName>
</protein>
<dbReference type="AlphaFoldDB" id="N6U717"/>
<reference evidence="1" key="1">
    <citation type="journal article" date="2013" name="Genome Biol.">
        <title>Draft genome of the mountain pine beetle, Dendroctonus ponderosae Hopkins, a major forest pest.</title>
        <authorList>
            <person name="Keeling C.I."/>
            <person name="Yuen M.M."/>
            <person name="Liao N.Y."/>
            <person name="Docking T.R."/>
            <person name="Chan S.K."/>
            <person name="Taylor G.A."/>
            <person name="Palmquist D.L."/>
            <person name="Jackman S.D."/>
            <person name="Nguyen A."/>
            <person name="Li M."/>
            <person name="Henderson H."/>
            <person name="Janes J.K."/>
            <person name="Zhao Y."/>
            <person name="Pandoh P."/>
            <person name="Moore R."/>
            <person name="Sperling F.A."/>
            <person name="Huber D.P."/>
            <person name="Birol I."/>
            <person name="Jones S.J."/>
            <person name="Bohlmann J."/>
        </authorList>
    </citation>
    <scope>NUCLEOTIDE SEQUENCE</scope>
</reference>
<gene>
    <name evidence="1" type="ORF">YQE_07049</name>
</gene>
<dbReference type="OrthoDB" id="118951at2759"/>
<dbReference type="GO" id="GO:0016747">
    <property type="term" value="F:acyltransferase activity, transferring groups other than amino-acyl groups"/>
    <property type="evidence" value="ECO:0007669"/>
    <property type="project" value="InterPro"/>
</dbReference>
<proteinExistence type="predicted"/>
<dbReference type="OMA" id="MWIIAGH"/>